<dbReference type="Pfam" id="PF08281">
    <property type="entry name" value="Sigma70_r4_2"/>
    <property type="match status" value="1"/>
</dbReference>
<evidence type="ECO:0000256" key="2">
    <source>
        <dbReference type="ARBA" id="ARBA00023015"/>
    </source>
</evidence>
<evidence type="ECO:0000313" key="8">
    <source>
        <dbReference type="EMBL" id="BAU19124.1"/>
    </source>
</evidence>
<dbReference type="SUPFAM" id="SSF88946">
    <property type="entry name" value="Sigma2 domain of RNA polymerase sigma factors"/>
    <property type="match status" value="1"/>
</dbReference>
<dbReference type="InterPro" id="IPR014284">
    <property type="entry name" value="RNA_pol_sigma-70_dom"/>
</dbReference>
<dbReference type="Proteomes" id="UP000217431">
    <property type="component" value="Chromosome II"/>
</dbReference>
<dbReference type="SUPFAM" id="SSF88659">
    <property type="entry name" value="Sigma3 and sigma4 domains of RNA polymerase sigma factors"/>
    <property type="match status" value="1"/>
</dbReference>
<proteinExistence type="inferred from homology"/>
<organism evidence="8 9">
    <name type="scientific">Prevotella intermedia</name>
    <dbReference type="NCBI Taxonomy" id="28131"/>
    <lineage>
        <taxon>Bacteria</taxon>
        <taxon>Pseudomonadati</taxon>
        <taxon>Bacteroidota</taxon>
        <taxon>Bacteroidia</taxon>
        <taxon>Bacteroidales</taxon>
        <taxon>Prevotellaceae</taxon>
        <taxon>Prevotella</taxon>
    </lineage>
</organism>
<dbReference type="GO" id="GO:0006352">
    <property type="term" value="P:DNA-templated transcription initiation"/>
    <property type="evidence" value="ECO:0007669"/>
    <property type="project" value="InterPro"/>
</dbReference>
<dbReference type="PANTHER" id="PTHR43133:SF8">
    <property type="entry name" value="RNA POLYMERASE SIGMA FACTOR HI_1459-RELATED"/>
    <property type="match status" value="1"/>
</dbReference>
<keyword evidence="5" id="KW-0804">Transcription</keyword>
<comment type="similarity">
    <text evidence="1">Belongs to the sigma-70 factor family. ECF subfamily.</text>
</comment>
<protein>
    <submittedName>
        <fullName evidence="8">Probable RNA polymerase ECF-type sigma factor</fullName>
    </submittedName>
</protein>
<dbReference type="InterPro" id="IPR036388">
    <property type="entry name" value="WH-like_DNA-bd_sf"/>
</dbReference>
<dbReference type="EMBL" id="AP014598">
    <property type="protein sequence ID" value="BAU19124.1"/>
    <property type="molecule type" value="Genomic_DNA"/>
</dbReference>
<reference evidence="8 9" key="1">
    <citation type="journal article" date="2016" name="DNA Res.">
        <title>The complete genome sequencing of Prevotella intermedia strain OMA14 and a subsequent fine-scale, intra-species genomic comparison reveal an unusual amplification of conjugative and mobile transposons and identify a novel Prevotella-lineage-specific repeat.</title>
        <authorList>
            <person name="Naito M."/>
            <person name="Ogura Y."/>
            <person name="Itoh T."/>
            <person name="Shoji M."/>
            <person name="Okamoto M."/>
            <person name="Hayashi T."/>
            <person name="Nakayama K."/>
        </authorList>
    </citation>
    <scope>NUCLEOTIDE SEQUENCE [LARGE SCALE GENOMIC DNA]</scope>
    <source>
        <strain evidence="8 9">OMA14</strain>
    </source>
</reference>
<dbReference type="Gene3D" id="1.10.1740.10">
    <property type="match status" value="1"/>
</dbReference>
<keyword evidence="2" id="KW-0805">Transcription regulation</keyword>
<dbReference type="InterPro" id="IPR013324">
    <property type="entry name" value="RNA_pol_sigma_r3/r4-like"/>
</dbReference>
<evidence type="ECO:0000256" key="4">
    <source>
        <dbReference type="ARBA" id="ARBA00023125"/>
    </source>
</evidence>
<dbReference type="Pfam" id="PF04542">
    <property type="entry name" value="Sigma70_r2"/>
    <property type="match status" value="1"/>
</dbReference>
<feature type="domain" description="RNA polymerase sigma factor 70 region 4 type 2" evidence="7">
    <location>
        <begin position="101"/>
        <end position="153"/>
    </location>
</feature>
<dbReference type="STRING" id="28131.BWX40_10500"/>
<name>A0A0T7APT4_PREIN</name>
<evidence type="ECO:0000259" key="6">
    <source>
        <dbReference type="Pfam" id="PF04542"/>
    </source>
</evidence>
<dbReference type="PANTHER" id="PTHR43133">
    <property type="entry name" value="RNA POLYMERASE ECF-TYPE SIGMA FACTO"/>
    <property type="match status" value="1"/>
</dbReference>
<evidence type="ECO:0000256" key="3">
    <source>
        <dbReference type="ARBA" id="ARBA00023082"/>
    </source>
</evidence>
<keyword evidence="3" id="KW-0731">Sigma factor</keyword>
<evidence type="ECO:0000313" key="9">
    <source>
        <dbReference type="Proteomes" id="UP000217431"/>
    </source>
</evidence>
<feature type="domain" description="RNA polymerase sigma-70 region 2" evidence="6">
    <location>
        <begin position="9"/>
        <end position="75"/>
    </location>
</feature>
<accession>A0A0T7APT4</accession>
<dbReference type="GO" id="GO:0003677">
    <property type="term" value="F:DNA binding"/>
    <property type="evidence" value="ECO:0007669"/>
    <property type="project" value="UniProtKB-KW"/>
</dbReference>
<dbReference type="InterPro" id="IPR013249">
    <property type="entry name" value="RNA_pol_sigma70_r4_t2"/>
</dbReference>
<evidence type="ECO:0000259" key="7">
    <source>
        <dbReference type="Pfam" id="PF08281"/>
    </source>
</evidence>
<dbReference type="InterPro" id="IPR039425">
    <property type="entry name" value="RNA_pol_sigma-70-like"/>
</dbReference>
<evidence type="ECO:0000256" key="5">
    <source>
        <dbReference type="ARBA" id="ARBA00023163"/>
    </source>
</evidence>
<evidence type="ECO:0000256" key="1">
    <source>
        <dbReference type="ARBA" id="ARBA00010641"/>
    </source>
</evidence>
<gene>
    <name evidence="8" type="ORF">PIOMA14_II_0620</name>
</gene>
<dbReference type="InterPro" id="IPR013325">
    <property type="entry name" value="RNA_pol_sigma_r2"/>
</dbReference>
<dbReference type="RefSeq" id="WP_096409136.1">
    <property type="nucleotide sequence ID" value="NZ_AP014598.1"/>
</dbReference>
<dbReference type="InterPro" id="IPR007627">
    <property type="entry name" value="RNA_pol_sigma70_r2"/>
</dbReference>
<dbReference type="AlphaFoldDB" id="A0A0T7APT4"/>
<keyword evidence="4" id="KW-0238">DNA-binding</keyword>
<sequence length="169" mass="19534">MEIETFNQMVMSLRSRLLRVAATLEGGDVEAEDFVQETFLRLWAMRQRLDSHPNIEALATKIVKGIAIDHWRHRQLECAEGEHPKELATEQGSNATKDDMELIRLIVDHLPPLQRQIFRLKDIDGYENEEIAKICGCTPEALRQNLSRARRRIQKEFIRLTTGGNKICK</sequence>
<dbReference type="Gene3D" id="1.10.10.10">
    <property type="entry name" value="Winged helix-like DNA-binding domain superfamily/Winged helix DNA-binding domain"/>
    <property type="match status" value="1"/>
</dbReference>
<dbReference type="NCBIfam" id="TIGR02937">
    <property type="entry name" value="sigma70-ECF"/>
    <property type="match status" value="1"/>
</dbReference>
<dbReference type="GO" id="GO:0016987">
    <property type="term" value="F:sigma factor activity"/>
    <property type="evidence" value="ECO:0007669"/>
    <property type="project" value="UniProtKB-KW"/>
</dbReference>